<dbReference type="HOGENOM" id="CLU_2085219_0_0_1"/>
<dbReference type="PANTHER" id="PTHR45728:SF3">
    <property type="entry name" value="ACETYL-COA CARBOXYLASE"/>
    <property type="match status" value="1"/>
</dbReference>
<dbReference type="InterPro" id="IPR049076">
    <property type="entry name" value="ACCA"/>
</dbReference>
<dbReference type="PANTHER" id="PTHR45728">
    <property type="entry name" value="ACETYL-COA CARBOXYLASE, ISOFORM A"/>
    <property type="match status" value="1"/>
</dbReference>
<dbReference type="GO" id="GO:0005739">
    <property type="term" value="C:mitochondrion"/>
    <property type="evidence" value="ECO:0007669"/>
    <property type="project" value="TreeGrafter"/>
</dbReference>
<reference evidence="1 2" key="1">
    <citation type="submission" date="2014-04" db="EMBL/GenBank/DDBJ databases">
        <authorList>
            <consortium name="DOE Joint Genome Institute"/>
            <person name="Kuo A."/>
            <person name="Kohler A."/>
            <person name="Nagy L.G."/>
            <person name="Floudas D."/>
            <person name="Copeland A."/>
            <person name="Barry K.W."/>
            <person name="Cichocki N."/>
            <person name="Veneault-Fourrey C."/>
            <person name="LaButti K."/>
            <person name="Lindquist E.A."/>
            <person name="Lipzen A."/>
            <person name="Lundell T."/>
            <person name="Morin E."/>
            <person name="Murat C."/>
            <person name="Sun H."/>
            <person name="Tunlid A."/>
            <person name="Henrissat B."/>
            <person name="Grigoriev I.V."/>
            <person name="Hibbett D.S."/>
            <person name="Martin F."/>
            <person name="Nordberg H.P."/>
            <person name="Cantor M.N."/>
            <person name="Hua S.X."/>
        </authorList>
    </citation>
    <scope>NUCLEOTIDE SEQUENCE [LARGE SCALE GENOMIC DNA]</scope>
    <source>
        <strain evidence="1 2">LaAM-08-1</strain>
    </source>
</reference>
<protein>
    <submittedName>
        <fullName evidence="1">Copper radical oxidase</fullName>
    </submittedName>
</protein>
<evidence type="ECO:0000313" key="1">
    <source>
        <dbReference type="EMBL" id="KIJ90965.1"/>
    </source>
</evidence>
<sequence>MFLGSFNKVYITDRAEKNLGQLNGHPAWDEEWDLRSNDHRVMEIVTDSFCVIGVIKLLEFEAFKENTITTGWLDSLMSRNLPAEHPDATLAVVCGAVTKAHPASNACWTEYPWCNIW</sequence>
<organism evidence="1 2">
    <name type="scientific">Laccaria amethystina LaAM-08-1</name>
    <dbReference type="NCBI Taxonomy" id="1095629"/>
    <lineage>
        <taxon>Eukaryota</taxon>
        <taxon>Fungi</taxon>
        <taxon>Dikarya</taxon>
        <taxon>Basidiomycota</taxon>
        <taxon>Agaricomycotina</taxon>
        <taxon>Agaricomycetes</taxon>
        <taxon>Agaricomycetidae</taxon>
        <taxon>Agaricales</taxon>
        <taxon>Agaricineae</taxon>
        <taxon>Hydnangiaceae</taxon>
        <taxon>Laccaria</taxon>
    </lineage>
</organism>
<keyword evidence="2" id="KW-1185">Reference proteome</keyword>
<dbReference type="STRING" id="1095629.A0A0C9WM96"/>
<dbReference type="Proteomes" id="UP000054477">
    <property type="component" value="Unassembled WGS sequence"/>
</dbReference>
<accession>A0A0C9WM96</accession>
<gene>
    <name evidence="1" type="ORF">K443DRAFT_14791</name>
</gene>
<name>A0A0C9WM96_9AGAR</name>
<reference evidence="2" key="2">
    <citation type="submission" date="2015-01" db="EMBL/GenBank/DDBJ databases">
        <title>Evolutionary Origins and Diversification of the Mycorrhizal Mutualists.</title>
        <authorList>
            <consortium name="DOE Joint Genome Institute"/>
            <consortium name="Mycorrhizal Genomics Consortium"/>
            <person name="Kohler A."/>
            <person name="Kuo A."/>
            <person name="Nagy L.G."/>
            <person name="Floudas D."/>
            <person name="Copeland A."/>
            <person name="Barry K.W."/>
            <person name="Cichocki N."/>
            <person name="Veneault-Fourrey C."/>
            <person name="LaButti K."/>
            <person name="Lindquist E.A."/>
            <person name="Lipzen A."/>
            <person name="Lundell T."/>
            <person name="Morin E."/>
            <person name="Murat C."/>
            <person name="Riley R."/>
            <person name="Ohm R."/>
            <person name="Sun H."/>
            <person name="Tunlid A."/>
            <person name="Henrissat B."/>
            <person name="Grigoriev I.V."/>
            <person name="Hibbett D.S."/>
            <person name="Martin F."/>
        </authorList>
    </citation>
    <scope>NUCLEOTIDE SEQUENCE [LARGE SCALE GENOMIC DNA]</scope>
    <source>
        <strain evidence="2">LaAM-08-1</strain>
    </source>
</reference>
<dbReference type="GO" id="GO:0003989">
    <property type="term" value="F:acetyl-CoA carboxylase activity"/>
    <property type="evidence" value="ECO:0007669"/>
    <property type="project" value="InterPro"/>
</dbReference>
<dbReference type="EMBL" id="KN839076">
    <property type="protein sequence ID" value="KIJ90965.1"/>
    <property type="molecule type" value="Genomic_DNA"/>
</dbReference>
<dbReference type="OrthoDB" id="3011541at2759"/>
<dbReference type="GO" id="GO:0006633">
    <property type="term" value="P:fatty acid biosynthetic process"/>
    <property type="evidence" value="ECO:0007669"/>
    <property type="project" value="TreeGrafter"/>
</dbReference>
<proteinExistence type="predicted"/>
<evidence type="ECO:0000313" key="2">
    <source>
        <dbReference type="Proteomes" id="UP000054477"/>
    </source>
</evidence>
<dbReference type="AlphaFoldDB" id="A0A0C9WM96"/>